<proteinExistence type="predicted"/>
<comment type="caution">
    <text evidence="1">The sequence shown here is derived from an EMBL/GenBank/DDBJ whole genome shotgun (WGS) entry which is preliminary data.</text>
</comment>
<evidence type="ECO:0000313" key="2">
    <source>
        <dbReference type="Proteomes" id="UP000230093"/>
    </source>
</evidence>
<dbReference type="Proteomes" id="UP000230093">
    <property type="component" value="Unassembled WGS sequence"/>
</dbReference>
<dbReference type="AlphaFoldDB" id="A0A2H0WAQ6"/>
<gene>
    <name evidence="1" type="ORF">COT75_00400</name>
</gene>
<evidence type="ECO:0000313" key="1">
    <source>
        <dbReference type="EMBL" id="PIS09645.1"/>
    </source>
</evidence>
<protein>
    <submittedName>
        <fullName evidence="1">Uncharacterized protein</fullName>
    </submittedName>
</protein>
<sequence>MLLQPLSKASPDEEISKPEFDEVFKLVSDVGKLRVIAFEEITTPLPTEIVKVTVPEVPPPVNPLPAVTPDIPLLLPVSPLSPLSPLVPPLPEIPWSPLSPLKAAVPGVPCEP</sequence>
<organism evidence="1 2">
    <name type="scientific">Candidatus Beckwithbacteria bacterium CG10_big_fil_rev_8_21_14_0_10_34_10</name>
    <dbReference type="NCBI Taxonomy" id="1974495"/>
    <lineage>
        <taxon>Bacteria</taxon>
        <taxon>Candidatus Beckwithiibacteriota</taxon>
    </lineage>
</organism>
<reference evidence="2" key="1">
    <citation type="submission" date="2017-09" db="EMBL/GenBank/DDBJ databases">
        <title>Depth-based differentiation of microbial function through sediment-hosted aquifers and enrichment of novel symbionts in the deep terrestrial subsurface.</title>
        <authorList>
            <person name="Probst A.J."/>
            <person name="Ladd B."/>
            <person name="Jarett J.K."/>
            <person name="Geller-Mcgrath D.E."/>
            <person name="Sieber C.M.K."/>
            <person name="Emerson J.B."/>
            <person name="Anantharaman K."/>
            <person name="Thomas B.C."/>
            <person name="Malmstrom R."/>
            <person name="Stieglmeier M."/>
            <person name="Klingl A."/>
            <person name="Woyke T."/>
            <person name="Ryan C.M."/>
            <person name="Banfield J.F."/>
        </authorList>
    </citation>
    <scope>NUCLEOTIDE SEQUENCE [LARGE SCALE GENOMIC DNA]</scope>
</reference>
<accession>A0A2H0WAQ6</accession>
<name>A0A2H0WAQ6_9BACT</name>
<dbReference type="EMBL" id="PEZT01000001">
    <property type="protein sequence ID" value="PIS09645.1"/>
    <property type="molecule type" value="Genomic_DNA"/>
</dbReference>